<gene>
    <name evidence="2" type="ORF">MICPUCDRAFT_59231</name>
</gene>
<protein>
    <submittedName>
        <fullName evidence="2">Predicted protein</fullName>
    </submittedName>
</protein>
<evidence type="ECO:0000313" key="2">
    <source>
        <dbReference type="EMBL" id="EEH55925.1"/>
    </source>
</evidence>
<dbReference type="EMBL" id="GG663741">
    <property type="protein sequence ID" value="EEH55925.1"/>
    <property type="molecule type" value="Genomic_DNA"/>
</dbReference>
<dbReference type="GeneID" id="9685122"/>
<name>C1MWS1_MICPC</name>
<sequence length="151" mass="16710">MTPERTLSATSKALRACASGVDRATPLASALARPAFRAASAWVAFWLAAFASLVRRVGGAATLDAAVAATRRATMLARAAAPAAPRRRRAKGKEEEDDEEEDDEDEDDEYRREMRSVLAERDDWILRLTSTIAALRRDLKRERARRNRAAL</sequence>
<keyword evidence="3" id="KW-1185">Reference proteome</keyword>
<accession>C1MWS1</accession>
<proteinExistence type="predicted"/>
<feature type="compositionally biased region" description="Acidic residues" evidence="1">
    <location>
        <begin position="95"/>
        <end position="108"/>
    </location>
</feature>
<reference evidence="2 3" key="1">
    <citation type="journal article" date="2009" name="Science">
        <title>Green evolution and dynamic adaptations revealed by genomes of the marine picoeukaryotes Micromonas.</title>
        <authorList>
            <person name="Worden A.Z."/>
            <person name="Lee J.H."/>
            <person name="Mock T."/>
            <person name="Rouze P."/>
            <person name="Simmons M.P."/>
            <person name="Aerts A.L."/>
            <person name="Allen A.E."/>
            <person name="Cuvelier M.L."/>
            <person name="Derelle E."/>
            <person name="Everett M.V."/>
            <person name="Foulon E."/>
            <person name="Grimwood J."/>
            <person name="Gundlach H."/>
            <person name="Henrissat B."/>
            <person name="Napoli C."/>
            <person name="McDonald S.M."/>
            <person name="Parker M.S."/>
            <person name="Rombauts S."/>
            <person name="Salamov A."/>
            <person name="Von Dassow P."/>
            <person name="Badger J.H."/>
            <person name="Coutinho P.M."/>
            <person name="Demir E."/>
            <person name="Dubchak I."/>
            <person name="Gentemann C."/>
            <person name="Eikrem W."/>
            <person name="Gready J.E."/>
            <person name="John U."/>
            <person name="Lanier W."/>
            <person name="Lindquist E.A."/>
            <person name="Lucas S."/>
            <person name="Mayer K.F."/>
            <person name="Moreau H."/>
            <person name="Not F."/>
            <person name="Otillar R."/>
            <person name="Panaud O."/>
            <person name="Pangilinan J."/>
            <person name="Paulsen I."/>
            <person name="Piegu B."/>
            <person name="Poliakov A."/>
            <person name="Robbens S."/>
            <person name="Schmutz J."/>
            <person name="Toulza E."/>
            <person name="Wyss T."/>
            <person name="Zelensky A."/>
            <person name="Zhou K."/>
            <person name="Armbrust E.V."/>
            <person name="Bhattacharya D."/>
            <person name="Goodenough U.W."/>
            <person name="Van de Peer Y."/>
            <person name="Grigoriev I.V."/>
        </authorList>
    </citation>
    <scope>NUCLEOTIDE SEQUENCE [LARGE SCALE GENOMIC DNA]</scope>
    <source>
        <strain evidence="2 3">CCMP1545</strain>
    </source>
</reference>
<dbReference type="KEGG" id="mpp:MICPUCDRAFT_59231"/>
<organism evidence="3">
    <name type="scientific">Micromonas pusilla (strain CCMP1545)</name>
    <name type="common">Picoplanktonic green alga</name>
    <dbReference type="NCBI Taxonomy" id="564608"/>
    <lineage>
        <taxon>Eukaryota</taxon>
        <taxon>Viridiplantae</taxon>
        <taxon>Chlorophyta</taxon>
        <taxon>Mamiellophyceae</taxon>
        <taxon>Mamiellales</taxon>
        <taxon>Mamiellaceae</taxon>
        <taxon>Micromonas</taxon>
    </lineage>
</organism>
<dbReference type="AlphaFoldDB" id="C1MWS1"/>
<dbReference type="Proteomes" id="UP000001876">
    <property type="component" value="Unassembled WGS sequence"/>
</dbReference>
<evidence type="ECO:0000313" key="3">
    <source>
        <dbReference type="Proteomes" id="UP000001876"/>
    </source>
</evidence>
<evidence type="ECO:0000256" key="1">
    <source>
        <dbReference type="SAM" id="MobiDB-lite"/>
    </source>
</evidence>
<dbReference type="RefSeq" id="XP_003059973.1">
    <property type="nucleotide sequence ID" value="XM_003059927.1"/>
</dbReference>
<feature type="region of interest" description="Disordered" evidence="1">
    <location>
        <begin position="78"/>
        <end position="111"/>
    </location>
</feature>